<name>A0A347ZTX6_9CHLR</name>
<feature type="signal peptide" evidence="2">
    <location>
        <begin position="1"/>
        <end position="25"/>
    </location>
</feature>
<dbReference type="AlphaFoldDB" id="A0A347ZTX6"/>
<keyword evidence="5" id="KW-1185">Reference proteome</keyword>
<feature type="region of interest" description="Disordered" evidence="1">
    <location>
        <begin position="47"/>
        <end position="80"/>
    </location>
</feature>
<accession>A0A347ZTX6</accession>
<sequence length="267" mass="29078">MKKSLPLIALILVTVACTISFPSSSNDQEIAAGVAVAFTQTALQATADTQQATATPEASPEPTATQTPPADDPKSVLGDPDWLDTLSNGKNWSLDDGPVEIGSTTFSQGNGKMTVINQSTTSGFIWWLTYLSFKDAYLEATFEVEDCSANDQYGLVVRAPDYEDGRGYYYTLTCGGQYDLRRWDKTGSNMLLNYPSSNAINSGSNQTNTLGIWVKGSVIRLYVNNQFLTEINDGSLTAEGHFGLFINSTQTPGFTIHMDEIAYWLLD</sequence>
<evidence type="ECO:0000259" key="3">
    <source>
        <dbReference type="Pfam" id="PF06439"/>
    </source>
</evidence>
<proteinExistence type="predicted"/>
<dbReference type="Proteomes" id="UP000256388">
    <property type="component" value="Unassembled WGS sequence"/>
</dbReference>
<feature type="chain" id="PRO_5030063635" description="3-keto-alpha-glucoside-1,2-lyase/3-keto-2-hydroxy-glucal hydratase domain-containing protein" evidence="2">
    <location>
        <begin position="26"/>
        <end position="267"/>
    </location>
</feature>
<dbReference type="InterPro" id="IPR010496">
    <property type="entry name" value="AL/BT2_dom"/>
</dbReference>
<organism evidence="4 5">
    <name type="scientific">Pelolinea submarina</name>
    <dbReference type="NCBI Taxonomy" id="913107"/>
    <lineage>
        <taxon>Bacteria</taxon>
        <taxon>Bacillati</taxon>
        <taxon>Chloroflexota</taxon>
        <taxon>Anaerolineae</taxon>
        <taxon>Anaerolineales</taxon>
        <taxon>Anaerolineaceae</taxon>
        <taxon>Pelolinea</taxon>
    </lineage>
</organism>
<reference evidence="4 5" key="1">
    <citation type="submission" date="2018-08" db="EMBL/GenBank/DDBJ databases">
        <title>Genomic Encyclopedia of Type Strains, Phase IV (KMG-IV): sequencing the most valuable type-strain genomes for metagenomic binning, comparative biology and taxonomic classification.</title>
        <authorList>
            <person name="Goeker M."/>
        </authorList>
    </citation>
    <scope>NUCLEOTIDE SEQUENCE [LARGE SCALE GENOMIC DNA]</scope>
    <source>
        <strain evidence="4 5">DSM 23923</strain>
    </source>
</reference>
<dbReference type="OrthoDB" id="163819at2"/>
<gene>
    <name evidence="4" type="ORF">DFR64_0519</name>
</gene>
<comment type="caution">
    <text evidence="4">The sequence shown here is derived from an EMBL/GenBank/DDBJ whole genome shotgun (WGS) entry which is preliminary data.</text>
</comment>
<protein>
    <recommendedName>
        <fullName evidence="3">3-keto-alpha-glucoside-1,2-lyase/3-keto-2-hydroxy-glucal hydratase domain-containing protein</fullName>
    </recommendedName>
</protein>
<evidence type="ECO:0000313" key="4">
    <source>
        <dbReference type="EMBL" id="REG10660.1"/>
    </source>
</evidence>
<dbReference type="GO" id="GO:0016787">
    <property type="term" value="F:hydrolase activity"/>
    <property type="evidence" value="ECO:0007669"/>
    <property type="project" value="InterPro"/>
</dbReference>
<feature type="compositionally biased region" description="Low complexity" evidence="1">
    <location>
        <begin position="47"/>
        <end position="69"/>
    </location>
</feature>
<evidence type="ECO:0000256" key="1">
    <source>
        <dbReference type="SAM" id="MobiDB-lite"/>
    </source>
</evidence>
<evidence type="ECO:0000256" key="2">
    <source>
        <dbReference type="SAM" id="SignalP"/>
    </source>
</evidence>
<keyword evidence="2" id="KW-0732">Signal</keyword>
<dbReference type="EMBL" id="QUMS01000001">
    <property type="protein sequence ID" value="REG10660.1"/>
    <property type="molecule type" value="Genomic_DNA"/>
</dbReference>
<dbReference type="Gene3D" id="2.60.120.560">
    <property type="entry name" value="Exo-inulinase, domain 1"/>
    <property type="match status" value="1"/>
</dbReference>
<feature type="domain" description="3-keto-alpha-glucoside-1,2-lyase/3-keto-2-hydroxy-glucal hydratase" evidence="3">
    <location>
        <begin position="86"/>
        <end position="245"/>
    </location>
</feature>
<evidence type="ECO:0000313" key="5">
    <source>
        <dbReference type="Proteomes" id="UP000256388"/>
    </source>
</evidence>
<dbReference type="PROSITE" id="PS51257">
    <property type="entry name" value="PROKAR_LIPOPROTEIN"/>
    <property type="match status" value="1"/>
</dbReference>
<dbReference type="RefSeq" id="WP_116223827.1">
    <property type="nucleotide sequence ID" value="NZ_AP018437.1"/>
</dbReference>
<dbReference type="Pfam" id="PF06439">
    <property type="entry name" value="3keto-disac_hyd"/>
    <property type="match status" value="1"/>
</dbReference>